<dbReference type="GO" id="GO:0005829">
    <property type="term" value="C:cytosol"/>
    <property type="evidence" value="ECO:0007669"/>
    <property type="project" value="TreeGrafter"/>
</dbReference>
<keyword evidence="6" id="KW-0645">Protease</keyword>
<dbReference type="InterPro" id="IPR001160">
    <property type="entry name" value="Peptidase_M20C"/>
</dbReference>
<dbReference type="InterPro" id="IPR005215">
    <property type="entry name" value="Trig_fac"/>
</dbReference>
<dbReference type="NCBIfam" id="TIGR01893">
    <property type="entry name" value="aa-his-dipept"/>
    <property type="match status" value="1"/>
</dbReference>
<dbReference type="GO" id="GO:0006457">
    <property type="term" value="P:protein folding"/>
    <property type="evidence" value="ECO:0007669"/>
    <property type="project" value="InterPro"/>
</dbReference>
<dbReference type="Pfam" id="PF00254">
    <property type="entry name" value="FKBP_C"/>
    <property type="match status" value="1"/>
</dbReference>
<dbReference type="SUPFAM" id="SSF102735">
    <property type="entry name" value="Trigger factor ribosome-binding domain"/>
    <property type="match status" value="1"/>
</dbReference>
<evidence type="ECO:0000256" key="1">
    <source>
        <dbReference type="ARBA" id="ARBA00000971"/>
    </source>
</evidence>
<protein>
    <recommendedName>
        <fullName evidence="5">peptidylprolyl isomerase</fullName>
        <ecNumber evidence="5">5.2.1.8</ecNumber>
    </recommendedName>
</protein>
<dbReference type="Gene3D" id="1.10.3120.10">
    <property type="entry name" value="Trigger factor, C-terminal domain"/>
    <property type="match status" value="1"/>
</dbReference>
<evidence type="ECO:0000256" key="14">
    <source>
        <dbReference type="ARBA" id="ARBA00023285"/>
    </source>
</evidence>
<evidence type="ECO:0000256" key="6">
    <source>
        <dbReference type="ARBA" id="ARBA00022670"/>
    </source>
</evidence>
<keyword evidence="10" id="KW-0482">Metalloprotease</keyword>
<dbReference type="EMBL" id="JARGDH010000034">
    <property type="protein sequence ID" value="KAL0264030.1"/>
    <property type="molecule type" value="Genomic_DNA"/>
</dbReference>
<feature type="domain" description="Trigger factor ribosome-binding bacterial" evidence="16">
    <location>
        <begin position="478"/>
        <end position="610"/>
    </location>
</feature>
<evidence type="ECO:0000256" key="2">
    <source>
        <dbReference type="ARBA" id="ARBA00001941"/>
    </source>
</evidence>
<name>A0AAW2H6V5_9NEOP</name>
<dbReference type="Gene3D" id="3.30.70.1050">
    <property type="entry name" value="Trigger factor ribosome-binding domain"/>
    <property type="match status" value="1"/>
</dbReference>
<dbReference type="SUPFAM" id="SSF53187">
    <property type="entry name" value="Zn-dependent exopeptidases"/>
    <property type="match status" value="1"/>
</dbReference>
<dbReference type="HAMAP" id="MF_00303">
    <property type="entry name" value="Trigger_factor_Tig"/>
    <property type="match status" value="1"/>
</dbReference>
<evidence type="ECO:0000256" key="13">
    <source>
        <dbReference type="ARBA" id="ARBA00023235"/>
    </source>
</evidence>
<dbReference type="InterPro" id="IPR027304">
    <property type="entry name" value="Trigger_fact/SurA_dom_sf"/>
</dbReference>
<evidence type="ECO:0000256" key="10">
    <source>
        <dbReference type="ARBA" id="ARBA00023049"/>
    </source>
</evidence>
<feature type="domain" description="Trigger factor C-terminal" evidence="17">
    <location>
        <begin position="732"/>
        <end position="888"/>
    </location>
</feature>
<evidence type="ECO:0000256" key="7">
    <source>
        <dbReference type="ARBA" id="ARBA00022723"/>
    </source>
</evidence>
<comment type="caution">
    <text evidence="18">The sequence shown here is derived from an EMBL/GenBank/DDBJ whole genome shotgun (WGS) entry which is preliminary data.</text>
</comment>
<dbReference type="Gene3D" id="3.10.50.40">
    <property type="match status" value="1"/>
</dbReference>
<dbReference type="Gene3D" id="3.40.630.10">
    <property type="entry name" value="Zn peptidases"/>
    <property type="match status" value="1"/>
</dbReference>
<dbReference type="GO" id="GO:0046872">
    <property type="term" value="F:metal ion binding"/>
    <property type="evidence" value="ECO:0007669"/>
    <property type="project" value="UniProtKB-KW"/>
</dbReference>
<evidence type="ECO:0000256" key="9">
    <source>
        <dbReference type="ARBA" id="ARBA00022833"/>
    </source>
</evidence>
<dbReference type="GO" id="GO:0070573">
    <property type="term" value="F:metallodipeptidase activity"/>
    <property type="evidence" value="ECO:0007669"/>
    <property type="project" value="TreeGrafter"/>
</dbReference>
<dbReference type="InterPro" id="IPR001179">
    <property type="entry name" value="PPIase_FKBP_dom"/>
</dbReference>
<keyword evidence="9" id="KW-0862">Zinc</keyword>
<evidence type="ECO:0000259" key="15">
    <source>
        <dbReference type="Pfam" id="PF00254"/>
    </source>
</evidence>
<evidence type="ECO:0000256" key="4">
    <source>
        <dbReference type="ARBA" id="ARBA00005464"/>
    </source>
</evidence>
<dbReference type="SUPFAM" id="SSF54534">
    <property type="entry name" value="FKBP-like"/>
    <property type="match status" value="1"/>
</dbReference>
<comment type="cofactor">
    <cofactor evidence="2">
        <name>Co(2+)</name>
        <dbReference type="ChEBI" id="CHEBI:48828"/>
    </cofactor>
</comment>
<comment type="catalytic activity">
    <reaction evidence="1">
        <text>[protein]-peptidylproline (omega=180) = [protein]-peptidylproline (omega=0)</text>
        <dbReference type="Rhea" id="RHEA:16237"/>
        <dbReference type="Rhea" id="RHEA-COMP:10747"/>
        <dbReference type="Rhea" id="RHEA-COMP:10748"/>
        <dbReference type="ChEBI" id="CHEBI:83833"/>
        <dbReference type="ChEBI" id="CHEBI:83834"/>
        <dbReference type="EC" id="5.2.1.8"/>
    </reaction>
</comment>
<evidence type="ECO:0000256" key="8">
    <source>
        <dbReference type="ARBA" id="ARBA00022801"/>
    </source>
</evidence>
<dbReference type="PRINTS" id="PR00934">
    <property type="entry name" value="XHISDIPTASE"/>
</dbReference>
<dbReference type="Pfam" id="PF05698">
    <property type="entry name" value="Trigger_C"/>
    <property type="match status" value="1"/>
</dbReference>
<organism evidence="18">
    <name type="scientific">Menopon gallinae</name>
    <name type="common">poultry shaft louse</name>
    <dbReference type="NCBI Taxonomy" id="328185"/>
    <lineage>
        <taxon>Eukaryota</taxon>
        <taxon>Metazoa</taxon>
        <taxon>Ecdysozoa</taxon>
        <taxon>Arthropoda</taxon>
        <taxon>Hexapoda</taxon>
        <taxon>Insecta</taxon>
        <taxon>Pterygota</taxon>
        <taxon>Neoptera</taxon>
        <taxon>Paraneoptera</taxon>
        <taxon>Psocodea</taxon>
        <taxon>Troctomorpha</taxon>
        <taxon>Phthiraptera</taxon>
        <taxon>Amblycera</taxon>
        <taxon>Menoponidae</taxon>
        <taxon>Menopon</taxon>
    </lineage>
</organism>
<dbReference type="NCBIfam" id="TIGR00115">
    <property type="entry name" value="tig"/>
    <property type="match status" value="1"/>
</dbReference>
<reference evidence="18" key="1">
    <citation type="journal article" date="2024" name="Gigascience">
        <title>Chromosome-level genome of the poultry shaft louse Menopon gallinae provides insight into the host-switching and adaptive evolution of parasitic lice.</title>
        <authorList>
            <person name="Xu Y."/>
            <person name="Ma L."/>
            <person name="Liu S."/>
            <person name="Liang Y."/>
            <person name="Liu Q."/>
            <person name="He Z."/>
            <person name="Tian L."/>
            <person name="Duan Y."/>
            <person name="Cai W."/>
            <person name="Li H."/>
            <person name="Song F."/>
        </authorList>
    </citation>
    <scope>NUCLEOTIDE SEQUENCE</scope>
    <source>
        <strain evidence="18">Cailab_2023a</strain>
    </source>
</reference>
<dbReference type="FunFam" id="3.40.630.10:FF:000015">
    <property type="entry name" value="Aminoacyl-histidine dipeptidase PepD"/>
    <property type="match status" value="1"/>
</dbReference>
<dbReference type="InterPro" id="IPR036611">
    <property type="entry name" value="Trigger_fac_ribosome-bd_sf"/>
</dbReference>
<dbReference type="SUPFAM" id="SSF109998">
    <property type="entry name" value="Triger factor/SurA peptide-binding domain-like"/>
    <property type="match status" value="1"/>
</dbReference>
<accession>A0AAW2H6V5</accession>
<dbReference type="PANTHER" id="PTHR43501:SF1">
    <property type="entry name" value="CYTOSOL NON-SPECIFIC DIPEPTIDASE"/>
    <property type="match status" value="1"/>
</dbReference>
<evidence type="ECO:0000256" key="5">
    <source>
        <dbReference type="ARBA" id="ARBA00013194"/>
    </source>
</evidence>
<evidence type="ECO:0000256" key="12">
    <source>
        <dbReference type="ARBA" id="ARBA00023186"/>
    </source>
</evidence>
<dbReference type="EC" id="5.2.1.8" evidence="5"/>
<dbReference type="Pfam" id="PF05697">
    <property type="entry name" value="Trigger_N"/>
    <property type="match status" value="1"/>
</dbReference>
<evidence type="ECO:0000256" key="11">
    <source>
        <dbReference type="ARBA" id="ARBA00023110"/>
    </source>
</evidence>
<evidence type="ECO:0000313" key="18">
    <source>
        <dbReference type="EMBL" id="KAL0264030.1"/>
    </source>
</evidence>
<keyword evidence="8" id="KW-0378">Hydrolase</keyword>
<dbReference type="GO" id="GO:0015031">
    <property type="term" value="P:protein transport"/>
    <property type="evidence" value="ECO:0007669"/>
    <property type="project" value="InterPro"/>
</dbReference>
<dbReference type="InterPro" id="IPR008881">
    <property type="entry name" value="Trigger_fac_ribosome-bd_bac"/>
</dbReference>
<keyword evidence="11" id="KW-0697">Rotamase</keyword>
<evidence type="ECO:0000259" key="16">
    <source>
        <dbReference type="Pfam" id="PF05697"/>
    </source>
</evidence>
<keyword evidence="12" id="KW-0143">Chaperone</keyword>
<dbReference type="InterPro" id="IPR046357">
    <property type="entry name" value="PPIase_dom_sf"/>
</dbReference>
<dbReference type="GO" id="GO:0006508">
    <property type="term" value="P:proteolysis"/>
    <property type="evidence" value="ECO:0007669"/>
    <property type="project" value="UniProtKB-KW"/>
</dbReference>
<comment type="cofactor">
    <cofactor evidence="3">
        <name>Zn(2+)</name>
        <dbReference type="ChEBI" id="CHEBI:29105"/>
    </cofactor>
</comment>
<proteinExistence type="inferred from homology"/>
<dbReference type="GO" id="GO:0003755">
    <property type="term" value="F:peptidyl-prolyl cis-trans isomerase activity"/>
    <property type="evidence" value="ECO:0007669"/>
    <property type="project" value="UniProtKB-KW"/>
</dbReference>
<keyword evidence="13" id="KW-0413">Isomerase</keyword>
<feature type="domain" description="PPIase FKBP-type" evidence="15">
    <location>
        <begin position="630"/>
        <end position="683"/>
    </location>
</feature>
<dbReference type="PANTHER" id="PTHR43501">
    <property type="entry name" value="CYTOSOL NON-SPECIFIC DIPEPTIDASE"/>
    <property type="match status" value="1"/>
</dbReference>
<gene>
    <name evidence="18" type="ORF">PYX00_011221</name>
</gene>
<keyword evidence="7" id="KW-0479">Metal-binding</keyword>
<dbReference type="AlphaFoldDB" id="A0AAW2H6V5"/>
<evidence type="ECO:0000259" key="17">
    <source>
        <dbReference type="Pfam" id="PF05698"/>
    </source>
</evidence>
<evidence type="ECO:0000256" key="3">
    <source>
        <dbReference type="ARBA" id="ARBA00001947"/>
    </source>
</evidence>
<keyword evidence="14" id="KW-0170">Cobalt</keyword>
<comment type="similarity">
    <text evidence="4">Belongs to the FKBP-type PPIase family. Tig subfamily.</text>
</comment>
<dbReference type="InterPro" id="IPR037041">
    <property type="entry name" value="Trigger_fac_C_sf"/>
</dbReference>
<dbReference type="InterPro" id="IPR008880">
    <property type="entry name" value="Trigger_fac_C"/>
</dbReference>
<sequence>MESGIKERIREQAEESAMLWEYFYQISQIPRATFNSQRISQYIKDQARLLDLDFKEDAIGNICVKVPASKGFETCPSLTFQAHTDMVCEKNLSTQHNFEKDPIKWKIKGERLYAEETTLGADNGIGVATLLALMADKNLEHPSLECLFTVDEEVGLIGANKIDPSLFESHYLINLDNEEEGVFCIGCAGGINSLISKSDLNFTPKQAGYLTKITVSGLDGGHSGGEIHKGLGNANSIIIKALHCLSENFLHFSLVSLQGGNKSNAIPRESQAILWSEDLLEIEDLIFELNQTFKCTLKKGQDLGFRLYYSEEPLGKTSVKVLDEKCTKELIDLFSFIPHGVQKMYNENLVGTSLNFASICVKDEEGAKIVLSHRSLWKEALKPEVLYKELQESFFRLGFKWELSEGYLPWEPKNTSALADYCAKVWDQIYSSTKAKKLVIHAGLECGIIGAVASQKQGRSLDMISFGPNIRQPHTPHDLSVTVSKDSIKEVYEKTLQEYALKVKIDGFRPGKVPVSIIKKRYKSSLESQTLEKVINQAFQQALEQTVYKPLRYQSPSIEGLEAYQEGEDLSFTASYDVFPHLDLLDYQDLQVDVPCVQISEEDLEEELKKVQERYASLIERSEDSSCEIGDVLLADFCELDENGEEIESTKRQDFTFTLGKSENIYNFDKEIEGMKKQETKVFEKTLSVKQDTKEETKTVKLKVLLKRIQKKDLPELSDELAQDINEKFTNLEDLKLAIRDELQKQLELHLKEYTVNAILDKLVHKYPFDVPASLIDWQLEQNWKYMLQQSGMNEHSFEELMGKAQERIKESWKPTVILSLKRQIVMQNLLEKAKIELTQEDLNQEYERQAASYKVSVEEIKNYFSSPNLSERMSYDLRLEKVKMQVLQSIKINKTEEQSFSTFMKNAV</sequence>